<feature type="signal peptide" evidence="1">
    <location>
        <begin position="1"/>
        <end position="21"/>
    </location>
</feature>
<keyword evidence="1" id="KW-0732">Signal</keyword>
<protein>
    <submittedName>
        <fullName evidence="2">Uncharacterized protein</fullName>
    </submittedName>
</protein>
<keyword evidence="3" id="KW-1185">Reference proteome</keyword>
<dbReference type="AlphaFoldDB" id="A0A4R6RBM4"/>
<evidence type="ECO:0000256" key="1">
    <source>
        <dbReference type="SAM" id="SignalP"/>
    </source>
</evidence>
<accession>A0A4R6RBM4</accession>
<dbReference type="Proteomes" id="UP000294547">
    <property type="component" value="Unassembled WGS sequence"/>
</dbReference>
<dbReference type="RefSeq" id="WP_165644625.1">
    <property type="nucleotide sequence ID" value="NZ_BSPM01000009.1"/>
</dbReference>
<organism evidence="2 3">
    <name type="scientific">Oharaeibacter diazotrophicus</name>
    <dbReference type="NCBI Taxonomy" id="1920512"/>
    <lineage>
        <taxon>Bacteria</taxon>
        <taxon>Pseudomonadati</taxon>
        <taxon>Pseudomonadota</taxon>
        <taxon>Alphaproteobacteria</taxon>
        <taxon>Hyphomicrobiales</taxon>
        <taxon>Pleomorphomonadaceae</taxon>
        <taxon>Oharaeibacter</taxon>
    </lineage>
</organism>
<sequence>MKSFAALAAAALVASATAATAAPTIAGAYWSERVLKVCDNTSFCELNFTAVPAGKTLIATDAGCVVTMPTNQAISAISVSGRKADNTSIGLTNYVQISSFSSDASSRRYQGQTKMTHLVLATQRATVTASKSAAVGEFIVSCTLTGTLQ</sequence>
<dbReference type="EMBL" id="SNXY01000009">
    <property type="protein sequence ID" value="TDP83543.1"/>
    <property type="molecule type" value="Genomic_DNA"/>
</dbReference>
<evidence type="ECO:0000313" key="2">
    <source>
        <dbReference type="EMBL" id="TDP83543.1"/>
    </source>
</evidence>
<gene>
    <name evidence="2" type="ORF">EDD54_3505</name>
</gene>
<evidence type="ECO:0000313" key="3">
    <source>
        <dbReference type="Proteomes" id="UP000294547"/>
    </source>
</evidence>
<feature type="chain" id="PRO_5021000234" evidence="1">
    <location>
        <begin position="22"/>
        <end position="149"/>
    </location>
</feature>
<proteinExistence type="predicted"/>
<comment type="caution">
    <text evidence="2">The sequence shown here is derived from an EMBL/GenBank/DDBJ whole genome shotgun (WGS) entry which is preliminary data.</text>
</comment>
<name>A0A4R6RBM4_9HYPH</name>
<reference evidence="2 3" key="1">
    <citation type="submission" date="2019-03" db="EMBL/GenBank/DDBJ databases">
        <title>Genomic Encyclopedia of Type Strains, Phase IV (KMG-IV): sequencing the most valuable type-strain genomes for metagenomic binning, comparative biology and taxonomic classification.</title>
        <authorList>
            <person name="Goeker M."/>
        </authorList>
    </citation>
    <scope>NUCLEOTIDE SEQUENCE [LARGE SCALE GENOMIC DNA]</scope>
    <source>
        <strain evidence="2 3">DSM 102969</strain>
    </source>
</reference>